<accession>A0A453K1B3</accession>
<dbReference type="Proteomes" id="UP000015105">
    <property type="component" value="Chromosome 5D"/>
</dbReference>
<dbReference type="GO" id="GO:0019509">
    <property type="term" value="P:L-methionine salvage from methylthioadenosine"/>
    <property type="evidence" value="ECO:0007669"/>
    <property type="project" value="InterPro"/>
</dbReference>
<evidence type="ECO:0000256" key="1">
    <source>
        <dbReference type="ARBA" id="ARBA00022605"/>
    </source>
</evidence>
<dbReference type="FunFam" id="3.40.225.10:FF:000010">
    <property type="entry name" value="Probable bifunctional methylthioribulose-1-phosphate dehydratase/enolase-phosphatase E1"/>
    <property type="match status" value="1"/>
</dbReference>
<dbReference type="GO" id="GO:0005737">
    <property type="term" value="C:cytoplasm"/>
    <property type="evidence" value="ECO:0007669"/>
    <property type="project" value="InterPro"/>
</dbReference>
<dbReference type="SUPFAM" id="SSF53639">
    <property type="entry name" value="AraD/HMP-PK domain-like"/>
    <property type="match status" value="1"/>
</dbReference>
<keyword evidence="4" id="KW-0486">Methionine biosynthesis</keyword>
<evidence type="ECO:0000256" key="5">
    <source>
        <dbReference type="ARBA" id="ARBA00023239"/>
    </source>
</evidence>
<dbReference type="Gene3D" id="3.40.225.10">
    <property type="entry name" value="Class II aldolase/adducin N-terminal domain"/>
    <property type="match status" value="1"/>
</dbReference>
<protein>
    <recommendedName>
        <fullName evidence="6">Class II aldolase/adducin N-terminal domain-containing protein</fullName>
    </recommendedName>
</protein>
<evidence type="ECO:0000313" key="7">
    <source>
        <dbReference type="EnsemblPlants" id="AET5Gv20257900.3"/>
    </source>
</evidence>
<keyword evidence="1" id="KW-0028">Amino-acid biosynthesis</keyword>
<dbReference type="GO" id="GO:0046570">
    <property type="term" value="F:methylthioribulose 1-phosphate dehydratase activity"/>
    <property type="evidence" value="ECO:0007669"/>
    <property type="project" value="TreeGrafter"/>
</dbReference>
<dbReference type="GO" id="GO:0046872">
    <property type="term" value="F:metal ion binding"/>
    <property type="evidence" value="ECO:0007669"/>
    <property type="project" value="UniProtKB-KW"/>
</dbReference>
<proteinExistence type="predicted"/>
<dbReference type="PANTHER" id="PTHR10640:SF7">
    <property type="entry name" value="METHYLTHIORIBULOSE-1-PHOSPHATE DEHYDRATASE"/>
    <property type="match status" value="1"/>
</dbReference>
<evidence type="ECO:0000313" key="8">
    <source>
        <dbReference type="Proteomes" id="UP000015105"/>
    </source>
</evidence>
<reference evidence="7" key="4">
    <citation type="submission" date="2019-03" db="UniProtKB">
        <authorList>
            <consortium name="EnsemblPlants"/>
        </authorList>
    </citation>
    <scope>IDENTIFICATION</scope>
</reference>
<reference evidence="8" key="2">
    <citation type="journal article" date="2017" name="Nat. Plants">
        <title>The Aegilops tauschii genome reveals multiple impacts of transposons.</title>
        <authorList>
            <person name="Zhao G."/>
            <person name="Zou C."/>
            <person name="Li K."/>
            <person name="Wang K."/>
            <person name="Li T."/>
            <person name="Gao L."/>
            <person name="Zhang X."/>
            <person name="Wang H."/>
            <person name="Yang Z."/>
            <person name="Liu X."/>
            <person name="Jiang W."/>
            <person name="Mao L."/>
            <person name="Kong X."/>
            <person name="Jiao Y."/>
            <person name="Jia J."/>
        </authorList>
    </citation>
    <scope>NUCLEOTIDE SEQUENCE [LARGE SCALE GENOMIC DNA]</scope>
    <source>
        <strain evidence="8">cv. AL8/78</strain>
    </source>
</reference>
<dbReference type="AlphaFoldDB" id="A0A453K1B3"/>
<reference evidence="7" key="5">
    <citation type="journal article" date="2021" name="G3 (Bethesda)">
        <title>Aegilops tauschii genome assembly Aet v5.0 features greater sequence contiguity and improved annotation.</title>
        <authorList>
            <person name="Wang L."/>
            <person name="Zhu T."/>
            <person name="Rodriguez J.C."/>
            <person name="Deal K.R."/>
            <person name="Dubcovsky J."/>
            <person name="McGuire P.E."/>
            <person name="Lux T."/>
            <person name="Spannagl M."/>
            <person name="Mayer K.F.X."/>
            <person name="Baldrich P."/>
            <person name="Meyers B.C."/>
            <person name="Huo N."/>
            <person name="Gu Y.Q."/>
            <person name="Zhou H."/>
            <person name="Devos K.M."/>
            <person name="Bennetzen J.L."/>
            <person name="Unver T."/>
            <person name="Budak H."/>
            <person name="Gulick P.J."/>
            <person name="Galiba G."/>
            <person name="Kalapos B."/>
            <person name="Nelson D.R."/>
            <person name="Li P."/>
            <person name="You F.M."/>
            <person name="Luo M.C."/>
            <person name="Dvorak J."/>
        </authorList>
    </citation>
    <scope>NUCLEOTIDE SEQUENCE [LARGE SCALE GENOMIC DNA]</scope>
    <source>
        <strain evidence="7">cv. AL8/78</strain>
    </source>
</reference>
<dbReference type="Pfam" id="PF00596">
    <property type="entry name" value="Aldolase_II"/>
    <property type="match status" value="1"/>
</dbReference>
<dbReference type="PANTHER" id="PTHR10640">
    <property type="entry name" value="METHYLTHIORIBULOSE-1-PHOSPHATE DEHYDRATASE"/>
    <property type="match status" value="1"/>
</dbReference>
<dbReference type="Gramene" id="AET5Gv20257900.3">
    <property type="protein sequence ID" value="AET5Gv20257900.3"/>
    <property type="gene ID" value="AET5Gv20257900"/>
</dbReference>
<keyword evidence="2" id="KW-0479">Metal-binding</keyword>
<reference evidence="8" key="1">
    <citation type="journal article" date="2014" name="Science">
        <title>Ancient hybridizations among the ancestral genomes of bread wheat.</title>
        <authorList>
            <consortium name="International Wheat Genome Sequencing Consortium,"/>
            <person name="Marcussen T."/>
            <person name="Sandve S.R."/>
            <person name="Heier L."/>
            <person name="Spannagl M."/>
            <person name="Pfeifer M."/>
            <person name="Jakobsen K.S."/>
            <person name="Wulff B.B."/>
            <person name="Steuernagel B."/>
            <person name="Mayer K.F."/>
            <person name="Olsen O.A."/>
        </authorList>
    </citation>
    <scope>NUCLEOTIDE SEQUENCE [LARGE SCALE GENOMIC DNA]</scope>
    <source>
        <strain evidence="8">cv. AL8/78</strain>
    </source>
</reference>
<reference evidence="7" key="3">
    <citation type="journal article" date="2017" name="Nature">
        <title>Genome sequence of the progenitor of the wheat D genome Aegilops tauschii.</title>
        <authorList>
            <person name="Luo M.C."/>
            <person name="Gu Y.Q."/>
            <person name="Puiu D."/>
            <person name="Wang H."/>
            <person name="Twardziok S.O."/>
            <person name="Deal K.R."/>
            <person name="Huo N."/>
            <person name="Zhu T."/>
            <person name="Wang L."/>
            <person name="Wang Y."/>
            <person name="McGuire P.E."/>
            <person name="Liu S."/>
            <person name="Long H."/>
            <person name="Ramasamy R.K."/>
            <person name="Rodriguez J.C."/>
            <person name="Van S.L."/>
            <person name="Yuan L."/>
            <person name="Wang Z."/>
            <person name="Xia Z."/>
            <person name="Xiao L."/>
            <person name="Anderson O.D."/>
            <person name="Ouyang S."/>
            <person name="Liang Y."/>
            <person name="Zimin A.V."/>
            <person name="Pertea G."/>
            <person name="Qi P."/>
            <person name="Bennetzen J.L."/>
            <person name="Dai X."/>
            <person name="Dawson M.W."/>
            <person name="Muller H.G."/>
            <person name="Kugler K."/>
            <person name="Rivarola-Duarte L."/>
            <person name="Spannagl M."/>
            <person name="Mayer K.F.X."/>
            <person name="Lu F.H."/>
            <person name="Bevan M.W."/>
            <person name="Leroy P."/>
            <person name="Li P."/>
            <person name="You F.M."/>
            <person name="Sun Q."/>
            <person name="Liu Z."/>
            <person name="Lyons E."/>
            <person name="Wicker T."/>
            <person name="Salzberg S.L."/>
            <person name="Devos K.M."/>
            <person name="Dvorak J."/>
        </authorList>
    </citation>
    <scope>NUCLEOTIDE SEQUENCE [LARGE SCALE GENOMIC DNA]</scope>
    <source>
        <strain evidence="7">cv. AL8/78</strain>
    </source>
</reference>
<dbReference type="NCBIfam" id="TIGR03328">
    <property type="entry name" value="salvage_mtnB"/>
    <property type="match status" value="1"/>
</dbReference>
<evidence type="ECO:0000259" key="6">
    <source>
        <dbReference type="SMART" id="SM01007"/>
    </source>
</evidence>
<sequence>MSTGGAESAAAEAMASEAYLAGAAVWEARELVAELCRHFYLQGWVTGTGGSITVKANDPAVPLAQQLIVMSPSGVQKERMVAEDMYVMSAEGKVISAPVAKPWPYKHPKCSDCAPLFMKSYLMRGAGAVIHSHGMETCMATMLNPGAKEFRISHMEMIKGIKGHGYTDELVIPIIENTPYEYELTDSLAEAIAAYPKATAVLVRNHGIYVWGDSWINAKTQ</sequence>
<evidence type="ECO:0000256" key="3">
    <source>
        <dbReference type="ARBA" id="ARBA00022833"/>
    </source>
</evidence>
<dbReference type="InterPro" id="IPR017714">
    <property type="entry name" value="MethylthioRu-1-P_deHdtase_MtnB"/>
</dbReference>
<dbReference type="InterPro" id="IPR036409">
    <property type="entry name" value="Aldolase_II/adducin_N_sf"/>
</dbReference>
<keyword evidence="3" id="KW-0862">Zinc</keyword>
<feature type="domain" description="Class II aldolase/adducin N-terminal" evidence="6">
    <location>
        <begin position="30"/>
        <end position="216"/>
    </location>
</feature>
<dbReference type="EnsemblPlants" id="AET5Gv20257900.3">
    <property type="protein sequence ID" value="AET5Gv20257900.3"/>
    <property type="gene ID" value="AET5Gv20257900"/>
</dbReference>
<dbReference type="InterPro" id="IPR001303">
    <property type="entry name" value="Aldolase_II/adducin_N"/>
</dbReference>
<dbReference type="SMART" id="SM01007">
    <property type="entry name" value="Aldolase_II"/>
    <property type="match status" value="1"/>
</dbReference>
<organism evidence="7 8">
    <name type="scientific">Aegilops tauschii subsp. strangulata</name>
    <name type="common">Goatgrass</name>
    <dbReference type="NCBI Taxonomy" id="200361"/>
    <lineage>
        <taxon>Eukaryota</taxon>
        <taxon>Viridiplantae</taxon>
        <taxon>Streptophyta</taxon>
        <taxon>Embryophyta</taxon>
        <taxon>Tracheophyta</taxon>
        <taxon>Spermatophyta</taxon>
        <taxon>Magnoliopsida</taxon>
        <taxon>Liliopsida</taxon>
        <taxon>Poales</taxon>
        <taxon>Poaceae</taxon>
        <taxon>BOP clade</taxon>
        <taxon>Pooideae</taxon>
        <taxon>Triticodae</taxon>
        <taxon>Triticeae</taxon>
        <taxon>Triticinae</taxon>
        <taxon>Aegilops</taxon>
    </lineage>
</organism>
<evidence type="ECO:0000256" key="4">
    <source>
        <dbReference type="ARBA" id="ARBA00023167"/>
    </source>
</evidence>
<keyword evidence="8" id="KW-1185">Reference proteome</keyword>
<evidence type="ECO:0000256" key="2">
    <source>
        <dbReference type="ARBA" id="ARBA00022723"/>
    </source>
</evidence>
<keyword evidence="5" id="KW-0456">Lyase</keyword>
<name>A0A453K1B3_AEGTS</name>